<evidence type="ECO:0000256" key="2">
    <source>
        <dbReference type="ARBA" id="ARBA00023015"/>
    </source>
</evidence>
<dbReference type="InterPro" id="IPR039091">
    <property type="entry name" value="AHR/AHRR"/>
</dbReference>
<reference evidence="8" key="1">
    <citation type="submission" date="2019-08" db="EMBL/GenBank/DDBJ databases">
        <title>Three high-quality genomes provides insights into domestication of ducks.</title>
        <authorList>
            <person name="Hou Z.C."/>
            <person name="Zhu F."/>
            <person name="Yin Z.T."/>
            <person name="Zhang F."/>
        </authorList>
    </citation>
    <scope>NUCLEOTIDE SEQUENCE [LARGE SCALE GENOMIC DNA]</scope>
</reference>
<evidence type="ECO:0000256" key="1">
    <source>
        <dbReference type="ARBA" id="ARBA00004123"/>
    </source>
</evidence>
<comment type="subcellular location">
    <subcellularLocation>
        <location evidence="1">Nucleus</location>
    </subcellularLocation>
</comment>
<dbReference type="Proteomes" id="UP000694400">
    <property type="component" value="Chromosome 6"/>
</dbReference>
<dbReference type="InterPro" id="IPR036638">
    <property type="entry name" value="HLH_DNA-bd_sf"/>
</dbReference>
<dbReference type="Gene3D" id="4.10.280.10">
    <property type="entry name" value="Helix-loop-helix DNA-binding domain"/>
    <property type="match status" value="1"/>
</dbReference>
<keyword evidence="2" id="KW-0805">Transcription regulation</keyword>
<dbReference type="Ensembl" id="ENSAPLT00020028953.1">
    <property type="protein sequence ID" value="ENSAPLP00020026887.1"/>
    <property type="gene ID" value="ENSAPLG00020018271.1"/>
</dbReference>
<reference evidence="8" key="3">
    <citation type="submission" date="2025-09" db="UniProtKB">
        <authorList>
            <consortium name="Ensembl"/>
        </authorList>
    </citation>
    <scope>IDENTIFICATION</scope>
</reference>
<keyword evidence="5" id="KW-0539">Nucleus</keyword>
<proteinExistence type="predicted"/>
<organism evidence="8 9">
    <name type="scientific">Anas platyrhynchos</name>
    <name type="common">Mallard</name>
    <name type="synonym">Anas boschas</name>
    <dbReference type="NCBI Taxonomy" id="8839"/>
    <lineage>
        <taxon>Eukaryota</taxon>
        <taxon>Metazoa</taxon>
        <taxon>Chordata</taxon>
        <taxon>Craniata</taxon>
        <taxon>Vertebrata</taxon>
        <taxon>Euteleostomi</taxon>
        <taxon>Archelosauria</taxon>
        <taxon>Archosauria</taxon>
        <taxon>Dinosauria</taxon>
        <taxon>Saurischia</taxon>
        <taxon>Theropoda</taxon>
        <taxon>Coelurosauria</taxon>
        <taxon>Aves</taxon>
        <taxon>Neognathae</taxon>
        <taxon>Galloanserae</taxon>
        <taxon>Anseriformes</taxon>
        <taxon>Anatidae</taxon>
        <taxon>Anatinae</taxon>
        <taxon>Anas</taxon>
    </lineage>
</organism>
<feature type="region of interest" description="Disordered" evidence="6">
    <location>
        <begin position="1"/>
        <end position="38"/>
    </location>
</feature>
<keyword evidence="3" id="KW-0238">DNA-binding</keyword>
<reference evidence="8" key="2">
    <citation type="submission" date="2025-08" db="UniProtKB">
        <authorList>
            <consortium name="Ensembl"/>
        </authorList>
    </citation>
    <scope>IDENTIFICATION</scope>
</reference>
<dbReference type="InterPro" id="IPR011598">
    <property type="entry name" value="bHLH_dom"/>
</dbReference>
<dbReference type="PROSITE" id="PS50888">
    <property type="entry name" value="BHLH"/>
    <property type="match status" value="1"/>
</dbReference>
<evidence type="ECO:0000313" key="8">
    <source>
        <dbReference type="Ensembl" id="ENSAPLP00020026887.1"/>
    </source>
</evidence>
<protein>
    <recommendedName>
        <fullName evidence="7">BHLH domain-containing protein</fullName>
    </recommendedName>
</protein>
<evidence type="ECO:0000256" key="5">
    <source>
        <dbReference type="ARBA" id="ARBA00023242"/>
    </source>
</evidence>
<accession>A0A8B9ZLS6</accession>
<dbReference type="PANTHER" id="PTHR10649">
    <property type="entry name" value="ARYL HYDROCARBON RECEPTOR"/>
    <property type="match status" value="1"/>
</dbReference>
<evidence type="ECO:0000313" key="9">
    <source>
        <dbReference type="Proteomes" id="UP000694400"/>
    </source>
</evidence>
<dbReference type="GO" id="GO:0006805">
    <property type="term" value="P:xenobiotic metabolic process"/>
    <property type="evidence" value="ECO:0007669"/>
    <property type="project" value="InterPro"/>
</dbReference>
<keyword evidence="4" id="KW-0804">Transcription</keyword>
<dbReference type="GO" id="GO:0034751">
    <property type="term" value="C:aryl hydrocarbon receptor complex"/>
    <property type="evidence" value="ECO:0007669"/>
    <property type="project" value="TreeGrafter"/>
</dbReference>
<dbReference type="GO" id="GO:0046983">
    <property type="term" value="F:protein dimerization activity"/>
    <property type="evidence" value="ECO:0007669"/>
    <property type="project" value="InterPro"/>
</dbReference>
<name>A0A8B9ZLS6_ANAPL</name>
<sequence>RAGQSRAMYAGRKRRKPAARAAAADGGRSNPSKRHRERLNRELERLAALLPFPAEVVAGLDKLSVLRLSAGFLRARSFFSGECSGRCAHASRFGKSGAGACLELEGSLKITLILFVGSTEVEN</sequence>
<dbReference type="AlphaFoldDB" id="A0A8B9ZLS6"/>
<evidence type="ECO:0000256" key="4">
    <source>
        <dbReference type="ARBA" id="ARBA00023163"/>
    </source>
</evidence>
<evidence type="ECO:0000256" key="3">
    <source>
        <dbReference type="ARBA" id="ARBA00023125"/>
    </source>
</evidence>
<feature type="compositionally biased region" description="Low complexity" evidence="6">
    <location>
        <begin position="19"/>
        <end position="28"/>
    </location>
</feature>
<dbReference type="GO" id="GO:0000976">
    <property type="term" value="F:transcription cis-regulatory region binding"/>
    <property type="evidence" value="ECO:0007669"/>
    <property type="project" value="TreeGrafter"/>
</dbReference>
<evidence type="ECO:0000259" key="7">
    <source>
        <dbReference type="PROSITE" id="PS50888"/>
    </source>
</evidence>
<dbReference type="GO" id="GO:0004879">
    <property type="term" value="F:nuclear receptor activity"/>
    <property type="evidence" value="ECO:0007669"/>
    <property type="project" value="TreeGrafter"/>
</dbReference>
<dbReference type="GO" id="GO:0005634">
    <property type="term" value="C:nucleus"/>
    <property type="evidence" value="ECO:0007669"/>
    <property type="project" value="UniProtKB-SubCell"/>
</dbReference>
<dbReference type="PANTHER" id="PTHR10649:SF18">
    <property type="entry name" value="ARYL HYDROCARBON RECEPTOR 1 BETA"/>
    <property type="match status" value="1"/>
</dbReference>
<evidence type="ECO:0000256" key="6">
    <source>
        <dbReference type="SAM" id="MobiDB-lite"/>
    </source>
</evidence>
<feature type="domain" description="BHLH" evidence="7">
    <location>
        <begin position="23"/>
        <end position="76"/>
    </location>
</feature>